<keyword evidence="2" id="KW-1185">Reference proteome</keyword>
<sequence>MGSFLLAGGLMACADAPPPSATARLAADAGTPSSEVEDDEREEFQQEILSDIEKVDTFLQKTQRGVNLSEFTLGWFAMILINELCAQDQDLYDHVHAEGRNVELYLRGPFQANPKGEIATLAILARKSNAPIRLAARHALQSLTTIPDSRDSAERQERSRADLYAALTKLKLELTRVAKEAMATKANP</sequence>
<accession>A0A364NV71</accession>
<protein>
    <submittedName>
        <fullName evidence="1">Uncharacterized protein</fullName>
    </submittedName>
</protein>
<name>A0A364NV71_9PROT</name>
<dbReference type="Proteomes" id="UP000251075">
    <property type="component" value="Unassembled WGS sequence"/>
</dbReference>
<reference evidence="1 2" key="1">
    <citation type="submission" date="2017-11" db="EMBL/GenBank/DDBJ databases">
        <title>Draft genome sequence of magnetotactic bacterium Magnetospirillum kuznetsovii LBB-42.</title>
        <authorList>
            <person name="Grouzdev D.S."/>
            <person name="Rysina M.S."/>
            <person name="Baslerov R.V."/>
            <person name="Koziaeva V."/>
        </authorList>
    </citation>
    <scope>NUCLEOTIDE SEQUENCE [LARGE SCALE GENOMIC DNA]</scope>
    <source>
        <strain evidence="1 2">LBB-42</strain>
    </source>
</reference>
<comment type="caution">
    <text evidence="1">The sequence shown here is derived from an EMBL/GenBank/DDBJ whole genome shotgun (WGS) entry which is preliminary data.</text>
</comment>
<gene>
    <name evidence="1" type="ORF">CU669_15425</name>
</gene>
<proteinExistence type="predicted"/>
<organism evidence="1 2">
    <name type="scientific">Paramagnetospirillum kuznetsovii</name>
    <dbReference type="NCBI Taxonomy" id="2053833"/>
    <lineage>
        <taxon>Bacteria</taxon>
        <taxon>Pseudomonadati</taxon>
        <taxon>Pseudomonadota</taxon>
        <taxon>Alphaproteobacteria</taxon>
        <taxon>Rhodospirillales</taxon>
        <taxon>Magnetospirillaceae</taxon>
        <taxon>Paramagnetospirillum</taxon>
    </lineage>
</organism>
<dbReference type="EMBL" id="PGTO01000014">
    <property type="protein sequence ID" value="RAU20978.1"/>
    <property type="molecule type" value="Genomic_DNA"/>
</dbReference>
<dbReference type="AlphaFoldDB" id="A0A364NV71"/>
<evidence type="ECO:0000313" key="1">
    <source>
        <dbReference type="EMBL" id="RAU20978.1"/>
    </source>
</evidence>
<evidence type="ECO:0000313" key="2">
    <source>
        <dbReference type="Proteomes" id="UP000251075"/>
    </source>
</evidence>